<feature type="compositionally biased region" description="Low complexity" evidence="1">
    <location>
        <begin position="1"/>
        <end position="18"/>
    </location>
</feature>
<feature type="region of interest" description="Disordered" evidence="1">
    <location>
        <begin position="1"/>
        <end position="23"/>
    </location>
</feature>
<comment type="caution">
    <text evidence="2">The sequence shown here is derived from an EMBL/GenBank/DDBJ whole genome shotgun (WGS) entry which is preliminary data.</text>
</comment>
<gene>
    <name evidence="2" type="ORF">N7G274_006671</name>
</gene>
<keyword evidence="3" id="KW-1185">Reference proteome</keyword>
<proteinExistence type="predicted"/>
<dbReference type="EMBL" id="JBEFKJ010000020">
    <property type="protein sequence ID" value="KAL2040692.1"/>
    <property type="molecule type" value="Genomic_DNA"/>
</dbReference>
<feature type="region of interest" description="Disordered" evidence="1">
    <location>
        <begin position="43"/>
        <end position="79"/>
    </location>
</feature>
<reference evidence="2 3" key="1">
    <citation type="submission" date="2024-09" db="EMBL/GenBank/DDBJ databases">
        <title>Rethinking Asexuality: The Enigmatic Case of Functional Sexual Genes in Lepraria (Stereocaulaceae).</title>
        <authorList>
            <person name="Doellman M."/>
            <person name="Sun Y."/>
            <person name="Barcenas-Pena A."/>
            <person name="Lumbsch H.T."/>
            <person name="Grewe F."/>
        </authorList>
    </citation>
    <scope>NUCLEOTIDE SEQUENCE [LARGE SCALE GENOMIC DNA]</scope>
    <source>
        <strain evidence="2 3">Mercado 3170</strain>
    </source>
</reference>
<organism evidence="2 3">
    <name type="scientific">Stereocaulon virgatum</name>
    <dbReference type="NCBI Taxonomy" id="373712"/>
    <lineage>
        <taxon>Eukaryota</taxon>
        <taxon>Fungi</taxon>
        <taxon>Dikarya</taxon>
        <taxon>Ascomycota</taxon>
        <taxon>Pezizomycotina</taxon>
        <taxon>Lecanoromycetes</taxon>
        <taxon>OSLEUM clade</taxon>
        <taxon>Lecanoromycetidae</taxon>
        <taxon>Lecanorales</taxon>
        <taxon>Lecanorineae</taxon>
        <taxon>Stereocaulaceae</taxon>
        <taxon>Stereocaulon</taxon>
    </lineage>
</organism>
<sequence>MASPPSSSYSSSQESFTSNYDLDNPISAISSYSRLLHQYTKRQMELATRSSNRRSDPSGVSHHLSSDESVESVDSVEQS</sequence>
<name>A0ABR4A468_9LECA</name>
<protein>
    <submittedName>
        <fullName evidence="2">Uncharacterized protein</fullName>
    </submittedName>
</protein>
<evidence type="ECO:0000313" key="3">
    <source>
        <dbReference type="Proteomes" id="UP001590950"/>
    </source>
</evidence>
<dbReference type="Proteomes" id="UP001590950">
    <property type="component" value="Unassembled WGS sequence"/>
</dbReference>
<accession>A0ABR4A468</accession>
<evidence type="ECO:0000256" key="1">
    <source>
        <dbReference type="SAM" id="MobiDB-lite"/>
    </source>
</evidence>
<evidence type="ECO:0000313" key="2">
    <source>
        <dbReference type="EMBL" id="KAL2040692.1"/>
    </source>
</evidence>